<evidence type="ECO:0000313" key="2">
    <source>
        <dbReference type="EMBL" id="GCC23641.1"/>
    </source>
</evidence>
<dbReference type="AlphaFoldDB" id="A0A401RZR0"/>
<feature type="compositionally biased region" description="Polar residues" evidence="1">
    <location>
        <begin position="66"/>
        <end position="78"/>
    </location>
</feature>
<protein>
    <submittedName>
        <fullName evidence="2">Uncharacterized protein</fullName>
    </submittedName>
</protein>
<keyword evidence="3" id="KW-1185">Reference proteome</keyword>
<name>A0A401RZR0_CHIPU</name>
<feature type="region of interest" description="Disordered" evidence="1">
    <location>
        <begin position="1"/>
        <end position="78"/>
    </location>
</feature>
<dbReference type="EMBL" id="BEZZ01000035">
    <property type="protein sequence ID" value="GCC23641.1"/>
    <property type="molecule type" value="Genomic_DNA"/>
</dbReference>
<evidence type="ECO:0000256" key="1">
    <source>
        <dbReference type="SAM" id="MobiDB-lite"/>
    </source>
</evidence>
<evidence type="ECO:0000313" key="3">
    <source>
        <dbReference type="Proteomes" id="UP000287033"/>
    </source>
</evidence>
<feature type="compositionally biased region" description="Basic and acidic residues" evidence="1">
    <location>
        <begin position="35"/>
        <end position="61"/>
    </location>
</feature>
<gene>
    <name evidence="2" type="ORF">chiPu_0002039</name>
</gene>
<comment type="caution">
    <text evidence="2">The sequence shown here is derived from an EMBL/GenBank/DDBJ whole genome shotgun (WGS) entry which is preliminary data.</text>
</comment>
<dbReference type="Proteomes" id="UP000287033">
    <property type="component" value="Unassembled WGS sequence"/>
</dbReference>
<sequence length="78" mass="8813">MEGTSCKTGDQWRTRQTLSPRDTSARFKLQLENGTKQRKETGRRDATVESNMEKENKELPQKNKNKTLATSSIGTVAL</sequence>
<organism evidence="2 3">
    <name type="scientific">Chiloscyllium punctatum</name>
    <name type="common">Brownbanded bambooshark</name>
    <name type="synonym">Hemiscyllium punctatum</name>
    <dbReference type="NCBI Taxonomy" id="137246"/>
    <lineage>
        <taxon>Eukaryota</taxon>
        <taxon>Metazoa</taxon>
        <taxon>Chordata</taxon>
        <taxon>Craniata</taxon>
        <taxon>Vertebrata</taxon>
        <taxon>Chondrichthyes</taxon>
        <taxon>Elasmobranchii</taxon>
        <taxon>Galeomorphii</taxon>
        <taxon>Galeoidea</taxon>
        <taxon>Orectolobiformes</taxon>
        <taxon>Hemiscylliidae</taxon>
        <taxon>Chiloscyllium</taxon>
    </lineage>
</organism>
<reference evidence="2 3" key="1">
    <citation type="journal article" date="2018" name="Nat. Ecol. Evol.">
        <title>Shark genomes provide insights into elasmobranch evolution and the origin of vertebrates.</title>
        <authorList>
            <person name="Hara Y"/>
            <person name="Yamaguchi K"/>
            <person name="Onimaru K"/>
            <person name="Kadota M"/>
            <person name="Koyanagi M"/>
            <person name="Keeley SD"/>
            <person name="Tatsumi K"/>
            <person name="Tanaka K"/>
            <person name="Motone F"/>
            <person name="Kageyama Y"/>
            <person name="Nozu R"/>
            <person name="Adachi N"/>
            <person name="Nishimura O"/>
            <person name="Nakagawa R"/>
            <person name="Tanegashima C"/>
            <person name="Kiyatake I"/>
            <person name="Matsumoto R"/>
            <person name="Murakumo K"/>
            <person name="Nishida K"/>
            <person name="Terakita A"/>
            <person name="Kuratani S"/>
            <person name="Sato K"/>
            <person name="Hyodo S Kuraku.S."/>
        </authorList>
    </citation>
    <scope>NUCLEOTIDE SEQUENCE [LARGE SCALE GENOMIC DNA]</scope>
</reference>
<proteinExistence type="predicted"/>
<accession>A0A401RZR0</accession>